<dbReference type="SUPFAM" id="SSF52172">
    <property type="entry name" value="CheY-like"/>
    <property type="match status" value="1"/>
</dbReference>
<evidence type="ECO:0000256" key="2">
    <source>
        <dbReference type="ARBA" id="ARBA00022553"/>
    </source>
</evidence>
<comment type="caution">
    <text evidence="8">Lacks conserved residue(s) required for the propagation of feature annotation.</text>
</comment>
<accession>A0ABP0ZDJ9</accession>
<evidence type="ECO:0000259" key="9">
    <source>
        <dbReference type="PROSITE" id="PS50110"/>
    </source>
</evidence>
<feature type="domain" description="HTH myb-type" evidence="10">
    <location>
        <begin position="152"/>
        <end position="211"/>
    </location>
</feature>
<dbReference type="InterPro" id="IPR009057">
    <property type="entry name" value="Homeodomain-like_sf"/>
</dbReference>
<dbReference type="InterPro" id="IPR001005">
    <property type="entry name" value="SANT/Myb"/>
</dbReference>
<evidence type="ECO:0000256" key="6">
    <source>
        <dbReference type="ARBA" id="ARBA00023163"/>
    </source>
</evidence>
<dbReference type="PANTHER" id="PTHR43874:SF67">
    <property type="entry name" value="TWO-COMPONENT RESPONSE REGULATOR ARR2"/>
    <property type="match status" value="1"/>
</dbReference>
<dbReference type="Proteomes" id="UP001642487">
    <property type="component" value="Chromosome 9"/>
</dbReference>
<keyword evidence="3" id="KW-0902">Two-component regulatory system</keyword>
<evidence type="ECO:0008006" key="13">
    <source>
        <dbReference type="Google" id="ProtNLM"/>
    </source>
</evidence>
<evidence type="ECO:0000256" key="4">
    <source>
        <dbReference type="ARBA" id="ARBA00023015"/>
    </source>
</evidence>
<sequence>MEDFDNPTPNPIPLKAEEDDQFPIGLKVLAIDANIVCLHYLVRLLQKCQYKVVSANEELEMVKRGVMEGAEDYLLKPVRLQELKNIWQHVLRKRSARKRSNPNLLLLEQAVVQEEDHNSIERVTITMDKQDYDESNEIVKLDDINIVALSSSKKKQRVSWTKELHEKFVEAYEQLREKERVPNNILKLMNDPSLTRENVASHLQKHRDTLRKKKASGVGKLAKQKNLYDRNPTKASTLYNSMNHMNKVSNLGPQFRINGEFQFPNRARSSMEGLQGIQNPQSTWTAAGSCFPLPEFKWFNFPSNNSISNPCDDNEQHFGGFDPININSTYYPPLETNCNTLNANNSPSLVGNYAIENHNYVDAGQCYRMQFNAGNSLGSLLMDDDLADIFK</sequence>
<feature type="domain" description="Response regulatory" evidence="9">
    <location>
        <begin position="1"/>
        <end position="91"/>
    </location>
</feature>
<organism evidence="11 12">
    <name type="scientific">Citrullus colocynthis</name>
    <name type="common">colocynth</name>
    <dbReference type="NCBI Taxonomy" id="252529"/>
    <lineage>
        <taxon>Eukaryota</taxon>
        <taxon>Viridiplantae</taxon>
        <taxon>Streptophyta</taxon>
        <taxon>Embryophyta</taxon>
        <taxon>Tracheophyta</taxon>
        <taxon>Spermatophyta</taxon>
        <taxon>Magnoliopsida</taxon>
        <taxon>eudicotyledons</taxon>
        <taxon>Gunneridae</taxon>
        <taxon>Pentapetalae</taxon>
        <taxon>rosids</taxon>
        <taxon>fabids</taxon>
        <taxon>Cucurbitales</taxon>
        <taxon>Cucurbitaceae</taxon>
        <taxon>Benincaseae</taxon>
        <taxon>Citrullus</taxon>
    </lineage>
</organism>
<gene>
    <name evidence="11" type="ORF">CITCOLO1_LOCUS22310</name>
</gene>
<dbReference type="InterPro" id="IPR011006">
    <property type="entry name" value="CheY-like_superfamily"/>
</dbReference>
<keyword evidence="7" id="KW-0539">Nucleus</keyword>
<keyword evidence="4" id="KW-0805">Transcription regulation</keyword>
<dbReference type="PROSITE" id="PS51294">
    <property type="entry name" value="HTH_MYB"/>
    <property type="match status" value="1"/>
</dbReference>
<dbReference type="NCBIfam" id="TIGR01557">
    <property type="entry name" value="myb_SHAQKYF"/>
    <property type="match status" value="1"/>
</dbReference>
<dbReference type="SUPFAM" id="SSF46689">
    <property type="entry name" value="Homeodomain-like"/>
    <property type="match status" value="1"/>
</dbReference>
<protein>
    <recommendedName>
        <fullName evidence="13">Two-component response regulator</fullName>
    </recommendedName>
</protein>
<evidence type="ECO:0000256" key="7">
    <source>
        <dbReference type="ARBA" id="ARBA00023242"/>
    </source>
</evidence>
<evidence type="ECO:0000256" key="5">
    <source>
        <dbReference type="ARBA" id="ARBA00023159"/>
    </source>
</evidence>
<dbReference type="PROSITE" id="PS50110">
    <property type="entry name" value="RESPONSE_REGULATORY"/>
    <property type="match status" value="1"/>
</dbReference>
<keyword evidence="6" id="KW-0804">Transcription</keyword>
<evidence type="ECO:0000256" key="1">
    <source>
        <dbReference type="ARBA" id="ARBA00004123"/>
    </source>
</evidence>
<dbReference type="InterPro" id="IPR006447">
    <property type="entry name" value="Myb_dom_plants"/>
</dbReference>
<proteinExistence type="predicted"/>
<evidence type="ECO:0000313" key="11">
    <source>
        <dbReference type="EMBL" id="CAK9329830.1"/>
    </source>
</evidence>
<reference evidence="11 12" key="1">
    <citation type="submission" date="2024-03" db="EMBL/GenBank/DDBJ databases">
        <authorList>
            <person name="Gkanogiannis A."/>
            <person name="Becerra Lopez-Lavalle L."/>
        </authorList>
    </citation>
    <scope>NUCLEOTIDE SEQUENCE [LARGE SCALE GENOMIC DNA]</scope>
</reference>
<keyword evidence="12" id="KW-1185">Reference proteome</keyword>
<dbReference type="PANTHER" id="PTHR43874">
    <property type="entry name" value="TWO-COMPONENT RESPONSE REGULATOR"/>
    <property type="match status" value="1"/>
</dbReference>
<comment type="subcellular location">
    <subcellularLocation>
        <location evidence="1">Nucleus</location>
    </subcellularLocation>
</comment>
<name>A0ABP0ZDJ9_9ROSI</name>
<keyword evidence="2" id="KW-0597">Phosphoprotein</keyword>
<dbReference type="InterPro" id="IPR017930">
    <property type="entry name" value="Myb_dom"/>
</dbReference>
<dbReference type="EMBL" id="OZ021743">
    <property type="protein sequence ID" value="CAK9329830.1"/>
    <property type="molecule type" value="Genomic_DNA"/>
</dbReference>
<dbReference type="InterPro" id="IPR001789">
    <property type="entry name" value="Sig_transdc_resp-reg_receiver"/>
</dbReference>
<evidence type="ECO:0000313" key="12">
    <source>
        <dbReference type="Proteomes" id="UP001642487"/>
    </source>
</evidence>
<dbReference type="Gene3D" id="3.40.50.2300">
    <property type="match status" value="1"/>
</dbReference>
<evidence type="ECO:0000256" key="3">
    <source>
        <dbReference type="ARBA" id="ARBA00023012"/>
    </source>
</evidence>
<keyword evidence="5" id="KW-0010">Activator</keyword>
<dbReference type="InterPro" id="IPR045279">
    <property type="entry name" value="ARR-like"/>
</dbReference>
<dbReference type="Gene3D" id="1.10.10.60">
    <property type="entry name" value="Homeodomain-like"/>
    <property type="match status" value="1"/>
</dbReference>
<dbReference type="Pfam" id="PF00249">
    <property type="entry name" value="Myb_DNA-binding"/>
    <property type="match status" value="1"/>
</dbReference>
<evidence type="ECO:0000256" key="8">
    <source>
        <dbReference type="PROSITE-ProRule" id="PRU00169"/>
    </source>
</evidence>
<evidence type="ECO:0000259" key="10">
    <source>
        <dbReference type="PROSITE" id="PS51294"/>
    </source>
</evidence>